<accession>A0AAV2YZ47</accession>
<dbReference type="Gene3D" id="2.40.50.40">
    <property type="match status" value="1"/>
</dbReference>
<reference evidence="3" key="1">
    <citation type="submission" date="2022-11" db="EMBL/GenBank/DDBJ databases">
        <authorList>
            <person name="Morgan W.R."/>
            <person name="Tartar A."/>
        </authorList>
    </citation>
    <scope>NUCLEOTIDE SEQUENCE</scope>
    <source>
        <strain evidence="3">ARSEF 373</strain>
    </source>
</reference>
<feature type="compositionally biased region" description="Low complexity" evidence="1">
    <location>
        <begin position="164"/>
        <end position="176"/>
    </location>
</feature>
<keyword evidence="4" id="KW-1185">Reference proteome</keyword>
<dbReference type="AlphaFoldDB" id="A0AAV2YZ47"/>
<proteinExistence type="predicted"/>
<evidence type="ECO:0000259" key="2">
    <source>
        <dbReference type="Pfam" id="PF24626"/>
    </source>
</evidence>
<feature type="region of interest" description="Disordered" evidence="1">
    <location>
        <begin position="141"/>
        <end position="217"/>
    </location>
</feature>
<gene>
    <name evidence="3" type="ORF">N0F65_000833</name>
</gene>
<feature type="region of interest" description="Disordered" evidence="1">
    <location>
        <begin position="1"/>
        <end position="22"/>
    </location>
</feature>
<evidence type="ECO:0000313" key="3">
    <source>
        <dbReference type="EMBL" id="DAZ98638.1"/>
    </source>
</evidence>
<feature type="compositionally biased region" description="Basic and acidic residues" evidence="1">
    <location>
        <begin position="141"/>
        <end position="155"/>
    </location>
</feature>
<protein>
    <recommendedName>
        <fullName evidence="2">Tf2-1-like SH3-like domain-containing protein</fullName>
    </recommendedName>
</protein>
<feature type="domain" description="Tf2-1-like SH3-like" evidence="2">
    <location>
        <begin position="73"/>
        <end position="136"/>
    </location>
</feature>
<dbReference type="SUPFAM" id="SSF54160">
    <property type="entry name" value="Chromo domain-like"/>
    <property type="match status" value="1"/>
</dbReference>
<dbReference type="CDD" id="cd00024">
    <property type="entry name" value="CD_CSD"/>
    <property type="match status" value="1"/>
</dbReference>
<reference evidence="3" key="2">
    <citation type="journal article" date="2023" name="Microbiol Resour">
        <title>Decontamination and Annotation of the Draft Genome Sequence of the Oomycete Lagenidium giganteum ARSEF 373.</title>
        <authorList>
            <person name="Morgan W.R."/>
            <person name="Tartar A."/>
        </authorList>
    </citation>
    <scope>NUCLEOTIDE SEQUENCE</scope>
    <source>
        <strain evidence="3">ARSEF 373</strain>
    </source>
</reference>
<feature type="non-terminal residue" evidence="3">
    <location>
        <position position="1"/>
    </location>
</feature>
<name>A0AAV2YZ47_9STRA</name>
<dbReference type="EMBL" id="DAKRPA010000101">
    <property type="protein sequence ID" value="DAZ98638.1"/>
    <property type="molecule type" value="Genomic_DNA"/>
</dbReference>
<evidence type="ECO:0000256" key="1">
    <source>
        <dbReference type="SAM" id="MobiDB-lite"/>
    </source>
</evidence>
<organism evidence="3 4">
    <name type="scientific">Lagenidium giganteum</name>
    <dbReference type="NCBI Taxonomy" id="4803"/>
    <lineage>
        <taxon>Eukaryota</taxon>
        <taxon>Sar</taxon>
        <taxon>Stramenopiles</taxon>
        <taxon>Oomycota</taxon>
        <taxon>Peronosporomycetes</taxon>
        <taxon>Pythiales</taxon>
        <taxon>Pythiaceae</taxon>
    </lineage>
</organism>
<dbReference type="Pfam" id="PF24626">
    <property type="entry name" value="SH3_Tf2-1"/>
    <property type="match status" value="1"/>
</dbReference>
<dbReference type="InterPro" id="IPR056924">
    <property type="entry name" value="SH3_Tf2-1"/>
</dbReference>
<evidence type="ECO:0000313" key="4">
    <source>
        <dbReference type="Proteomes" id="UP001146120"/>
    </source>
</evidence>
<dbReference type="InterPro" id="IPR016197">
    <property type="entry name" value="Chromo-like_dom_sf"/>
</dbReference>
<dbReference type="Proteomes" id="UP001146120">
    <property type="component" value="Unassembled WGS sequence"/>
</dbReference>
<comment type="caution">
    <text evidence="3">The sequence shown here is derived from an EMBL/GenBank/DDBJ whole genome shotgun (WGS) entry which is preliminary data.</text>
</comment>
<sequence length="299" mass="33460">QPDDDVATIDANFEPLPDAGGLSPRERATINDFVLQRQSIVRYVRDAIADAVDAQKEYADRTGRRNMEEYAVGDEVLLSTDGQPLRLVSHAGTRKLLPKFIGPFKITRKKGNAYTLRLSPTLRLHPTFYVGRLKRYYRAHQAEGEDSHNEVRDDAWPQPARHQPSSGGDLPSSGGDAQRPPGGLAAAHSRPSALQSRQRWRPPSAPPRPPSSLLDEEGSQRFLVDRLVGHEDRPATTLARGDHRRRRLHLAAATVRFYRVRWVGHPAIVASWESRQHLLEDVPGLVAAYEQPLDAPRRA</sequence>